<sequence length="144" mass="15822">VENLSSLNVICHFSDGQDIMVAGKQSSSVFLRHISVVDQDPEIKSSVSICASENGDFSTVPLHISLSSAQMLAWRTYVVSRQGYCRLLYFLLAIQHELCSDRCHAIHDSKYGVDPATPASSGIGPDRPIQSVWGRPIRDQSLGF</sequence>
<evidence type="ECO:0000313" key="2">
    <source>
        <dbReference type="Proteomes" id="UP000652761"/>
    </source>
</evidence>
<name>A0A843UB12_COLES</name>
<evidence type="ECO:0000313" key="1">
    <source>
        <dbReference type="EMBL" id="MQL80621.1"/>
    </source>
</evidence>
<dbReference type="AlphaFoldDB" id="A0A843UB12"/>
<protein>
    <submittedName>
        <fullName evidence="1">Uncharacterized protein</fullName>
    </submittedName>
</protein>
<comment type="caution">
    <text evidence="1">The sequence shown here is derived from an EMBL/GenBank/DDBJ whole genome shotgun (WGS) entry which is preliminary data.</text>
</comment>
<proteinExistence type="predicted"/>
<dbReference type="EMBL" id="NMUH01000518">
    <property type="protein sequence ID" value="MQL80621.1"/>
    <property type="molecule type" value="Genomic_DNA"/>
</dbReference>
<accession>A0A843UB12</accession>
<reference evidence="1" key="1">
    <citation type="submission" date="2017-07" db="EMBL/GenBank/DDBJ databases">
        <title>Taro Niue Genome Assembly and Annotation.</title>
        <authorList>
            <person name="Atibalentja N."/>
            <person name="Keating K."/>
            <person name="Fields C.J."/>
        </authorList>
    </citation>
    <scope>NUCLEOTIDE SEQUENCE</scope>
    <source>
        <strain evidence="1">Niue_2</strain>
        <tissue evidence="1">Leaf</tissue>
    </source>
</reference>
<organism evidence="1 2">
    <name type="scientific">Colocasia esculenta</name>
    <name type="common">Wild taro</name>
    <name type="synonym">Arum esculentum</name>
    <dbReference type="NCBI Taxonomy" id="4460"/>
    <lineage>
        <taxon>Eukaryota</taxon>
        <taxon>Viridiplantae</taxon>
        <taxon>Streptophyta</taxon>
        <taxon>Embryophyta</taxon>
        <taxon>Tracheophyta</taxon>
        <taxon>Spermatophyta</taxon>
        <taxon>Magnoliopsida</taxon>
        <taxon>Liliopsida</taxon>
        <taxon>Araceae</taxon>
        <taxon>Aroideae</taxon>
        <taxon>Colocasieae</taxon>
        <taxon>Colocasia</taxon>
    </lineage>
</organism>
<feature type="non-terminal residue" evidence="1">
    <location>
        <position position="144"/>
    </location>
</feature>
<keyword evidence="2" id="KW-1185">Reference proteome</keyword>
<gene>
    <name evidence="1" type="ORF">Taro_013088</name>
</gene>
<dbReference type="Proteomes" id="UP000652761">
    <property type="component" value="Unassembled WGS sequence"/>
</dbReference>